<gene>
    <name evidence="4" type="ORF">A10D4_11514</name>
</gene>
<proteinExistence type="predicted"/>
<keyword evidence="5" id="KW-1185">Reference proteome</keyword>
<feature type="domain" description="GFO/IDH/MocA-like oxidoreductase" evidence="3">
    <location>
        <begin position="129"/>
        <end position="238"/>
    </location>
</feature>
<dbReference type="STRING" id="740709.A10D4_11514"/>
<keyword evidence="1" id="KW-0732">Signal</keyword>
<dbReference type="Gene3D" id="3.30.360.10">
    <property type="entry name" value="Dihydrodipicolinate Reductase, domain 2"/>
    <property type="match status" value="1"/>
</dbReference>
<dbReference type="SUPFAM" id="SSF55347">
    <property type="entry name" value="Glyceraldehyde-3-phosphate dehydrogenase-like, C-terminal domain"/>
    <property type="match status" value="1"/>
</dbReference>
<comment type="caution">
    <text evidence="4">The sequence shown here is derived from an EMBL/GenBank/DDBJ whole genome shotgun (WGS) entry which is preliminary data.</text>
</comment>
<dbReference type="AlphaFoldDB" id="K2KDR0"/>
<evidence type="ECO:0000313" key="4">
    <source>
        <dbReference type="EMBL" id="EKE80839.1"/>
    </source>
</evidence>
<dbReference type="eggNOG" id="COG0673">
    <property type="taxonomic scope" value="Bacteria"/>
</dbReference>
<evidence type="ECO:0000259" key="3">
    <source>
        <dbReference type="Pfam" id="PF22725"/>
    </source>
</evidence>
<dbReference type="PANTHER" id="PTHR43377:SF1">
    <property type="entry name" value="BILIVERDIN REDUCTASE A"/>
    <property type="match status" value="1"/>
</dbReference>
<dbReference type="Gene3D" id="3.40.50.720">
    <property type="entry name" value="NAD(P)-binding Rossmann-like Domain"/>
    <property type="match status" value="1"/>
</dbReference>
<dbReference type="GO" id="GO:0000166">
    <property type="term" value="F:nucleotide binding"/>
    <property type="evidence" value="ECO:0007669"/>
    <property type="project" value="InterPro"/>
</dbReference>
<dbReference type="Pfam" id="PF01408">
    <property type="entry name" value="GFO_IDH_MocA"/>
    <property type="match status" value="1"/>
</dbReference>
<dbReference type="InterPro" id="IPR000683">
    <property type="entry name" value="Gfo/Idh/MocA-like_OxRdtase_N"/>
</dbReference>
<dbReference type="PANTHER" id="PTHR43377">
    <property type="entry name" value="BILIVERDIN REDUCTASE A"/>
    <property type="match status" value="1"/>
</dbReference>
<dbReference type="InterPro" id="IPR051450">
    <property type="entry name" value="Gfo/Idh/MocA_Oxidoreductases"/>
</dbReference>
<evidence type="ECO:0000259" key="2">
    <source>
        <dbReference type="Pfam" id="PF01408"/>
    </source>
</evidence>
<evidence type="ECO:0000256" key="1">
    <source>
        <dbReference type="ARBA" id="ARBA00022729"/>
    </source>
</evidence>
<protein>
    <submittedName>
        <fullName evidence="4">Oxidoreductase domain-containing protein</fullName>
    </submittedName>
</protein>
<sequence length="326" mass="36120">MSGAILIIGSGAIALRHASNSRRLRPDCECWLLSASGRELNLVDYQADGVSRCFSQWQALPLAQIEAAIIAAPASHHIDYALRLASLKIPLLIEKPLALNAADAERLLPSAKQGYIALAYPLRFRQQLAQLKQWLQAPEHGRLLHVHAHVGQHLAAWRPHLPYQQSVSAQRKLGGGVLLELSHELDYLQWLLGPLTAQCALSMPQPLLQADVEQSVTSLLTSADGVPVSLHQNFVQQVVQRESVFTTENAVLRWNLLTQTLICRYADGRTLQANAEHSDMYLRLLEQFYADQAQAQVQPSAPLATVAESMTLLKTLDALRSMMRND</sequence>
<dbReference type="PATRIC" id="fig|740709.3.peg.2327"/>
<dbReference type="EMBL" id="AMRG01000016">
    <property type="protein sequence ID" value="EKE80839.1"/>
    <property type="molecule type" value="Genomic_DNA"/>
</dbReference>
<reference evidence="4 5" key="1">
    <citation type="journal article" date="2012" name="J. Bacteriol.">
        <title>Genome Sequence of Idiomarina xiamenensis Type Strain 10-D-4.</title>
        <authorList>
            <person name="Lai Q."/>
            <person name="Wang L."/>
            <person name="Wang W."/>
            <person name="Shao Z."/>
        </authorList>
    </citation>
    <scope>NUCLEOTIDE SEQUENCE [LARGE SCALE GENOMIC DNA]</scope>
    <source>
        <strain evidence="4 5">10-D-4</strain>
    </source>
</reference>
<dbReference type="Pfam" id="PF22725">
    <property type="entry name" value="GFO_IDH_MocA_C3"/>
    <property type="match status" value="1"/>
</dbReference>
<dbReference type="RefSeq" id="WP_008489674.1">
    <property type="nucleotide sequence ID" value="NZ_AMRG01000016.1"/>
</dbReference>
<dbReference type="OrthoDB" id="9781031at2"/>
<dbReference type="Proteomes" id="UP000014115">
    <property type="component" value="Unassembled WGS sequence"/>
</dbReference>
<name>K2KDR0_9GAMM</name>
<feature type="domain" description="Gfo/Idh/MocA-like oxidoreductase N-terminal" evidence="2">
    <location>
        <begin position="5"/>
        <end position="113"/>
    </location>
</feature>
<dbReference type="SUPFAM" id="SSF51735">
    <property type="entry name" value="NAD(P)-binding Rossmann-fold domains"/>
    <property type="match status" value="1"/>
</dbReference>
<accession>K2KDR0</accession>
<organism evidence="4 5">
    <name type="scientific">Idiomarina xiamenensis 10-D-4</name>
    <dbReference type="NCBI Taxonomy" id="740709"/>
    <lineage>
        <taxon>Bacteria</taxon>
        <taxon>Pseudomonadati</taxon>
        <taxon>Pseudomonadota</taxon>
        <taxon>Gammaproteobacteria</taxon>
        <taxon>Alteromonadales</taxon>
        <taxon>Idiomarinaceae</taxon>
        <taxon>Idiomarina</taxon>
    </lineage>
</organism>
<dbReference type="InterPro" id="IPR036291">
    <property type="entry name" value="NAD(P)-bd_dom_sf"/>
</dbReference>
<evidence type="ECO:0000313" key="5">
    <source>
        <dbReference type="Proteomes" id="UP000014115"/>
    </source>
</evidence>
<dbReference type="InterPro" id="IPR055170">
    <property type="entry name" value="GFO_IDH_MocA-like_dom"/>
</dbReference>